<protein>
    <submittedName>
        <fullName evidence="2">Uncharacterized protein</fullName>
    </submittedName>
</protein>
<feature type="region of interest" description="Disordered" evidence="1">
    <location>
        <begin position="114"/>
        <end position="192"/>
    </location>
</feature>
<feature type="compositionally biased region" description="Polar residues" evidence="1">
    <location>
        <begin position="48"/>
        <end position="69"/>
    </location>
</feature>
<feature type="compositionally biased region" description="Low complexity" evidence="1">
    <location>
        <begin position="251"/>
        <end position="263"/>
    </location>
</feature>
<feature type="compositionally biased region" description="Low complexity" evidence="1">
    <location>
        <begin position="292"/>
        <end position="341"/>
    </location>
</feature>
<evidence type="ECO:0000313" key="3">
    <source>
        <dbReference type="Proteomes" id="UP000559256"/>
    </source>
</evidence>
<reference evidence="2 3" key="1">
    <citation type="journal article" date="2020" name="ISME J.">
        <title>Uncovering the hidden diversity of litter-decomposition mechanisms in mushroom-forming fungi.</title>
        <authorList>
            <person name="Floudas D."/>
            <person name="Bentzer J."/>
            <person name="Ahren D."/>
            <person name="Johansson T."/>
            <person name="Persson P."/>
            <person name="Tunlid A."/>
        </authorList>
    </citation>
    <scope>NUCLEOTIDE SEQUENCE [LARGE SCALE GENOMIC DNA]</scope>
    <source>
        <strain evidence="2 3">CBS 291.85</strain>
    </source>
</reference>
<feature type="region of interest" description="Disordered" evidence="1">
    <location>
        <begin position="237"/>
        <end position="263"/>
    </location>
</feature>
<gene>
    <name evidence="2" type="ORF">D9758_008183</name>
</gene>
<feature type="region of interest" description="Disordered" evidence="1">
    <location>
        <begin position="1"/>
        <end position="95"/>
    </location>
</feature>
<sequence>MDSGIPKDARDTVTRRQRHKDGKLLRGGLGLTTGLGWSDSEASRRISKATSKSKSYGNLRQASSVSSLRSRPATARSSTYSSQSHGSSKLSRSYSSRTLGDFDEDEEVDEFGYIRDGKSGNDVKGKEKLPPTSWQGKSFGLLKNGERMRTASESSASVPYVTGVQPRSLTMPQSLSREEIETPSTASSVSIPLPVTPDAYDFDENGRSAKTPTIGDTLSKTTIGEVAYQRLVVDKDKMLPPLPNPRTGSIRRPQAGALAARRQASAAARGATLSIATAEGISLAPSYHETTAVSNSTSTTSNSNSTTVTASSIPTPRRSGSRSSSLRSSSSSASLRNAPASQAHSQSQIPPVPTLPNQPLRQLQLPRYSANHASSGSINTHKQTAVPVPSTTRSISGNVASPTSPPRKPTLSGSISVGSLRSPQGVRTAPSTPVTPSTPGRPRTGTGMTYRRSGSVNGLSALKLPSSRSTGAV</sequence>
<keyword evidence="3" id="KW-1185">Reference proteome</keyword>
<evidence type="ECO:0000313" key="2">
    <source>
        <dbReference type="EMBL" id="KAF5364928.1"/>
    </source>
</evidence>
<feature type="compositionally biased region" description="Low complexity" evidence="1">
    <location>
        <begin position="427"/>
        <end position="452"/>
    </location>
</feature>
<dbReference type="Proteomes" id="UP000559256">
    <property type="component" value="Unassembled WGS sequence"/>
</dbReference>
<dbReference type="AlphaFoldDB" id="A0A8H5LPQ7"/>
<feature type="compositionally biased region" description="Low complexity" evidence="1">
    <location>
        <begin position="357"/>
        <end position="366"/>
    </location>
</feature>
<dbReference type="OrthoDB" id="3064136at2759"/>
<feature type="compositionally biased region" description="Basic and acidic residues" evidence="1">
    <location>
        <begin position="1"/>
        <end position="14"/>
    </location>
</feature>
<dbReference type="EMBL" id="JAACJM010000030">
    <property type="protein sequence ID" value="KAF5364928.1"/>
    <property type="molecule type" value="Genomic_DNA"/>
</dbReference>
<feature type="region of interest" description="Disordered" evidence="1">
    <location>
        <begin position="292"/>
        <end position="473"/>
    </location>
</feature>
<accession>A0A8H5LPQ7</accession>
<organism evidence="2 3">
    <name type="scientific">Tetrapyrgos nigripes</name>
    <dbReference type="NCBI Taxonomy" id="182062"/>
    <lineage>
        <taxon>Eukaryota</taxon>
        <taxon>Fungi</taxon>
        <taxon>Dikarya</taxon>
        <taxon>Basidiomycota</taxon>
        <taxon>Agaricomycotina</taxon>
        <taxon>Agaricomycetes</taxon>
        <taxon>Agaricomycetidae</taxon>
        <taxon>Agaricales</taxon>
        <taxon>Marasmiineae</taxon>
        <taxon>Marasmiaceae</taxon>
        <taxon>Tetrapyrgos</taxon>
    </lineage>
</organism>
<evidence type="ECO:0000256" key="1">
    <source>
        <dbReference type="SAM" id="MobiDB-lite"/>
    </source>
</evidence>
<feature type="compositionally biased region" description="Polar residues" evidence="1">
    <location>
        <begin position="165"/>
        <end position="175"/>
    </location>
</feature>
<feature type="compositionally biased region" description="Polar residues" evidence="1">
    <location>
        <begin position="411"/>
        <end position="422"/>
    </location>
</feature>
<proteinExistence type="predicted"/>
<feature type="compositionally biased region" description="Basic and acidic residues" evidence="1">
    <location>
        <begin position="114"/>
        <end position="129"/>
    </location>
</feature>
<comment type="caution">
    <text evidence="2">The sequence shown here is derived from an EMBL/GenBank/DDBJ whole genome shotgun (WGS) entry which is preliminary data.</text>
</comment>
<name>A0A8H5LPQ7_9AGAR</name>
<feature type="compositionally biased region" description="Polar residues" evidence="1">
    <location>
        <begin position="371"/>
        <end position="402"/>
    </location>
</feature>
<feature type="compositionally biased region" description="Low complexity" evidence="1">
    <location>
        <begin position="77"/>
        <end position="95"/>
    </location>
</feature>